<gene>
    <name evidence="7" type="ORF">SAMN02745220_05370</name>
</gene>
<dbReference type="PANTHER" id="PTHR30086">
    <property type="entry name" value="ARGININE EXPORTER PROTEIN ARGO"/>
    <property type="match status" value="1"/>
</dbReference>
<reference evidence="7 8" key="1">
    <citation type="submission" date="2016-12" db="EMBL/GenBank/DDBJ databases">
        <authorList>
            <person name="Song W.-J."/>
            <person name="Kurnit D.M."/>
        </authorList>
    </citation>
    <scope>NUCLEOTIDE SEQUENCE [LARGE SCALE GENOMIC DNA]</scope>
    <source>
        <strain evidence="7 8">DSM 18488</strain>
    </source>
</reference>
<keyword evidence="3 6" id="KW-0812">Transmembrane</keyword>
<feature type="transmembrane region" description="Helical" evidence="6">
    <location>
        <begin position="12"/>
        <end position="35"/>
    </location>
</feature>
<keyword evidence="5 6" id="KW-0472">Membrane</keyword>
<evidence type="ECO:0000256" key="1">
    <source>
        <dbReference type="ARBA" id="ARBA00004651"/>
    </source>
</evidence>
<dbReference type="InterPro" id="IPR001123">
    <property type="entry name" value="LeuE-type"/>
</dbReference>
<dbReference type="EMBL" id="FRFE01000097">
    <property type="protein sequence ID" value="SHO53926.1"/>
    <property type="molecule type" value="Genomic_DNA"/>
</dbReference>
<keyword evidence="8" id="KW-1185">Reference proteome</keyword>
<evidence type="ECO:0000256" key="3">
    <source>
        <dbReference type="ARBA" id="ARBA00022692"/>
    </source>
</evidence>
<dbReference type="Proteomes" id="UP000184603">
    <property type="component" value="Unassembled WGS sequence"/>
</dbReference>
<evidence type="ECO:0000256" key="6">
    <source>
        <dbReference type="SAM" id="Phobius"/>
    </source>
</evidence>
<evidence type="ECO:0000256" key="5">
    <source>
        <dbReference type="ARBA" id="ARBA00023136"/>
    </source>
</evidence>
<comment type="subcellular location">
    <subcellularLocation>
        <location evidence="1">Cell membrane</location>
        <topology evidence="1">Multi-pass membrane protein</topology>
    </subcellularLocation>
</comment>
<keyword evidence="2" id="KW-1003">Cell membrane</keyword>
<accession>A0A1M7YMZ9</accession>
<dbReference type="PANTHER" id="PTHR30086:SF20">
    <property type="entry name" value="ARGININE EXPORTER PROTEIN ARGO-RELATED"/>
    <property type="match status" value="1"/>
</dbReference>
<dbReference type="GO" id="GO:0005886">
    <property type="term" value="C:plasma membrane"/>
    <property type="evidence" value="ECO:0007669"/>
    <property type="project" value="UniProtKB-SubCell"/>
</dbReference>
<keyword evidence="4 6" id="KW-1133">Transmembrane helix</keyword>
<dbReference type="GO" id="GO:0015171">
    <property type="term" value="F:amino acid transmembrane transporter activity"/>
    <property type="evidence" value="ECO:0007669"/>
    <property type="project" value="TreeGrafter"/>
</dbReference>
<sequence>MVKQMYEIQNYYGFIIAICLFQLFPGAGTIAILGATATDGSKAGMSAVVGTLLGDFIYMSSAVLGLAAILSSYPRCFAVTQYLGVMYLCSLGLKYLFLQESTNAFHKSTLLSRKYMCNTK</sequence>
<feature type="transmembrane region" description="Helical" evidence="6">
    <location>
        <begin position="79"/>
        <end position="98"/>
    </location>
</feature>
<evidence type="ECO:0000256" key="4">
    <source>
        <dbReference type="ARBA" id="ARBA00022989"/>
    </source>
</evidence>
<proteinExistence type="predicted"/>
<dbReference type="Pfam" id="PF01810">
    <property type="entry name" value="LysE"/>
    <property type="match status" value="1"/>
</dbReference>
<organism evidence="7 8">
    <name type="scientific">Desulfopila aestuarii DSM 18488</name>
    <dbReference type="NCBI Taxonomy" id="1121416"/>
    <lineage>
        <taxon>Bacteria</taxon>
        <taxon>Pseudomonadati</taxon>
        <taxon>Thermodesulfobacteriota</taxon>
        <taxon>Desulfobulbia</taxon>
        <taxon>Desulfobulbales</taxon>
        <taxon>Desulfocapsaceae</taxon>
        <taxon>Desulfopila</taxon>
    </lineage>
</organism>
<feature type="transmembrane region" description="Helical" evidence="6">
    <location>
        <begin position="47"/>
        <end position="73"/>
    </location>
</feature>
<protein>
    <submittedName>
        <fullName evidence="7">LysE type translocator</fullName>
    </submittedName>
</protein>
<evidence type="ECO:0000313" key="8">
    <source>
        <dbReference type="Proteomes" id="UP000184603"/>
    </source>
</evidence>
<name>A0A1M7YMZ9_9BACT</name>
<evidence type="ECO:0000256" key="2">
    <source>
        <dbReference type="ARBA" id="ARBA00022475"/>
    </source>
</evidence>
<dbReference type="STRING" id="1121416.SAMN02745220_05370"/>
<dbReference type="AlphaFoldDB" id="A0A1M7YMZ9"/>
<evidence type="ECO:0000313" key="7">
    <source>
        <dbReference type="EMBL" id="SHO53926.1"/>
    </source>
</evidence>